<gene>
    <name evidence="3" type="ORF">ISF6_4319</name>
</gene>
<dbReference type="Proteomes" id="UP000037660">
    <property type="component" value="Unassembled WGS sequence"/>
</dbReference>
<dbReference type="Pfam" id="PF00501">
    <property type="entry name" value="AMP-binding"/>
    <property type="match status" value="1"/>
</dbReference>
<evidence type="ECO:0000259" key="2">
    <source>
        <dbReference type="Pfam" id="PF13193"/>
    </source>
</evidence>
<dbReference type="AlphaFoldDB" id="A0A0K8P7F4"/>
<keyword evidence="3" id="KW-0436">Ligase</keyword>
<name>A0A0K8P7F4_PISS1</name>
<dbReference type="GO" id="GO:0004467">
    <property type="term" value="F:long-chain fatty acid-CoA ligase activity"/>
    <property type="evidence" value="ECO:0007669"/>
    <property type="project" value="UniProtKB-EC"/>
</dbReference>
<dbReference type="PANTHER" id="PTHR43767">
    <property type="entry name" value="LONG-CHAIN-FATTY-ACID--COA LIGASE"/>
    <property type="match status" value="1"/>
</dbReference>
<dbReference type="InterPro" id="IPR050237">
    <property type="entry name" value="ATP-dep_AMP-bd_enzyme"/>
</dbReference>
<dbReference type="SUPFAM" id="SSF56801">
    <property type="entry name" value="Acetyl-CoA synthetase-like"/>
    <property type="match status" value="1"/>
</dbReference>
<feature type="domain" description="AMP-dependent synthetase/ligase" evidence="1">
    <location>
        <begin position="31"/>
        <end position="412"/>
    </location>
</feature>
<reference evidence="3 4" key="2">
    <citation type="journal article" date="2016" name="Science">
        <title>A bacterium that degrades and assimilates poly(ethylene terephthalate).</title>
        <authorList>
            <person name="Yoshida S."/>
            <person name="Hiraga K."/>
            <person name="Takehana T."/>
            <person name="Taniguchi I."/>
            <person name="Yamaji H."/>
            <person name="Maeda Y."/>
            <person name="Toyohara K."/>
            <person name="Miyamoto K."/>
            <person name="Kimura Y."/>
            <person name="Oda K."/>
        </authorList>
    </citation>
    <scope>NUCLEOTIDE SEQUENCE [LARGE SCALE GENOMIC DNA]</scope>
    <source>
        <strain evidence="4">NBRC 110686 / TISTR 2288 / 201-F6</strain>
    </source>
</reference>
<dbReference type="Gene3D" id="3.40.50.12780">
    <property type="entry name" value="N-terminal domain of ligase-like"/>
    <property type="match status" value="1"/>
</dbReference>
<proteinExistence type="predicted"/>
<organism evidence="3 4">
    <name type="scientific">Piscinibacter sakaiensis</name>
    <name type="common">Ideonella sakaiensis</name>
    <dbReference type="NCBI Taxonomy" id="1547922"/>
    <lineage>
        <taxon>Bacteria</taxon>
        <taxon>Pseudomonadati</taxon>
        <taxon>Pseudomonadota</taxon>
        <taxon>Betaproteobacteria</taxon>
        <taxon>Burkholderiales</taxon>
        <taxon>Sphaerotilaceae</taxon>
        <taxon>Piscinibacter</taxon>
    </lineage>
</organism>
<sequence length="565" mass="61438">MRTPAAAPPFWPKALPTEAHVPRTLLWENLEIAARRYPDKVAYRVYGQDTSFGALWRDAQRLAGWLQHRCALAPGDRVLLSGQSSAQFATAFFAILRAGGIAVPVNPMYLADEFAHVAADSGARMAIVAPELWTRIEPLLGRGVDHAVVFGYARDADALDADTPGWFHAAPPALADDRAVTLAAALDAAEVPRLPDRRADDLCLIAYTSGTTARPKGCTQTHLSLMTGAVAPALWRNDTADLVFLGASPMFHMQGLQIVNTTMYLGASMVLLPRWDTRRAAELIATWRVNRFGASPPMLLDLLALPGLAPDALASVGVITGGGSVLAESVSQRLSDELEITYLEGWGMTETCSMAMCNPPRRTKRQCLGIPTFGVRALVVDPDTLEAYPDGPTPSAGELWVSADQVSPHGYWNNDAANREAFVQRDGRRWLRTGDLVTRDADGYHFLVDRLKRMINAGGYKVWPSEVETLLHGHPAVQEACVVATLDPRRGEQVTAVLVLRPGERLDAAAVIDWARGRMAAYKCPRAVEFVERLPRAGTGKIDWRGLQDGLRARDASASARKEAA</sequence>
<evidence type="ECO:0000313" key="4">
    <source>
        <dbReference type="Proteomes" id="UP000037660"/>
    </source>
</evidence>
<reference evidence="4" key="1">
    <citation type="submission" date="2015-07" db="EMBL/GenBank/DDBJ databases">
        <title>Discovery of a poly(ethylene terephthalate assimilation.</title>
        <authorList>
            <person name="Yoshida S."/>
            <person name="Hiraga K."/>
            <person name="Takehana T."/>
            <person name="Taniguchi I."/>
            <person name="Yamaji H."/>
            <person name="Maeda Y."/>
            <person name="Toyohara K."/>
            <person name="Miyamoto K."/>
            <person name="Kimura Y."/>
            <person name="Oda K."/>
        </authorList>
    </citation>
    <scope>NUCLEOTIDE SEQUENCE [LARGE SCALE GENOMIC DNA]</scope>
    <source>
        <strain evidence="4">NBRC 110686 / TISTR 2288 / 201-F6</strain>
    </source>
</reference>
<dbReference type="Gene3D" id="3.30.300.30">
    <property type="match status" value="1"/>
</dbReference>
<dbReference type="InterPro" id="IPR045851">
    <property type="entry name" value="AMP-bd_C_sf"/>
</dbReference>
<dbReference type="EMBL" id="BBYR01000066">
    <property type="protein sequence ID" value="GAP38125.1"/>
    <property type="molecule type" value="Genomic_DNA"/>
</dbReference>
<dbReference type="InterPro" id="IPR025110">
    <property type="entry name" value="AMP-bd_C"/>
</dbReference>
<evidence type="ECO:0000259" key="1">
    <source>
        <dbReference type="Pfam" id="PF00501"/>
    </source>
</evidence>
<comment type="caution">
    <text evidence="3">The sequence shown here is derived from an EMBL/GenBank/DDBJ whole genome shotgun (WGS) entry which is preliminary data.</text>
</comment>
<dbReference type="InterPro" id="IPR042099">
    <property type="entry name" value="ANL_N_sf"/>
</dbReference>
<feature type="domain" description="AMP-binding enzyme C-terminal" evidence="2">
    <location>
        <begin position="466"/>
        <end position="541"/>
    </location>
</feature>
<dbReference type="InterPro" id="IPR000873">
    <property type="entry name" value="AMP-dep_synth/lig_dom"/>
</dbReference>
<protein>
    <submittedName>
        <fullName evidence="3">Long-chain-fatty-acid--CoA ligase</fullName>
        <ecNumber evidence="3">6.2.1.3</ecNumber>
    </submittedName>
</protein>
<dbReference type="RefSeq" id="WP_054022018.1">
    <property type="nucleotide sequence ID" value="NZ_BBYR01000066.1"/>
</dbReference>
<evidence type="ECO:0000313" key="3">
    <source>
        <dbReference type="EMBL" id="GAP38125.1"/>
    </source>
</evidence>
<dbReference type="STRING" id="1547922.ISF6_4319"/>
<dbReference type="PANTHER" id="PTHR43767:SF1">
    <property type="entry name" value="NONRIBOSOMAL PEPTIDE SYNTHASE PES1 (EUROFUNG)-RELATED"/>
    <property type="match status" value="1"/>
</dbReference>
<accession>A0A0K8P7F4</accession>
<keyword evidence="4" id="KW-1185">Reference proteome</keyword>
<dbReference type="Pfam" id="PF13193">
    <property type="entry name" value="AMP-binding_C"/>
    <property type="match status" value="1"/>
</dbReference>
<dbReference type="EC" id="6.2.1.3" evidence="3"/>